<feature type="domain" description="HTH myb-type" evidence="3">
    <location>
        <begin position="91"/>
        <end position="141"/>
    </location>
</feature>
<dbReference type="Pfam" id="PF00249">
    <property type="entry name" value="Myb_DNA-binding"/>
    <property type="match status" value="3"/>
</dbReference>
<comment type="caution">
    <text evidence="4">The sequence shown here is derived from an EMBL/GenBank/DDBJ whole genome shotgun (WGS) entry which is preliminary data.</text>
</comment>
<dbReference type="Gene3D" id="1.10.10.60">
    <property type="entry name" value="Homeodomain-like"/>
    <property type="match status" value="3"/>
</dbReference>
<dbReference type="GO" id="GO:0000278">
    <property type="term" value="P:mitotic cell cycle"/>
    <property type="evidence" value="ECO:0007669"/>
    <property type="project" value="TreeGrafter"/>
</dbReference>
<gene>
    <name evidence="4" type="ORF">PVAR5_8764</name>
</gene>
<protein>
    <submittedName>
        <fullName evidence="4">Uncharacterized protein</fullName>
    </submittedName>
</protein>
<dbReference type="PANTHER" id="PTHR45614">
    <property type="entry name" value="MYB PROTEIN-RELATED"/>
    <property type="match status" value="1"/>
</dbReference>
<dbReference type="SMART" id="SM00717">
    <property type="entry name" value="SANT"/>
    <property type="match status" value="2"/>
</dbReference>
<dbReference type="PROSITE" id="PS51294">
    <property type="entry name" value="HTH_MYB"/>
    <property type="match status" value="3"/>
</dbReference>
<proteinExistence type="predicted"/>
<feature type="compositionally biased region" description="Low complexity" evidence="1">
    <location>
        <begin position="257"/>
        <end position="275"/>
    </location>
</feature>
<accession>V5GD76</accession>
<feature type="domain" description="Myb-like" evidence="2">
    <location>
        <begin position="38"/>
        <end position="85"/>
    </location>
</feature>
<reference evidence="5" key="1">
    <citation type="journal article" date="2014" name="Genome Announc.">
        <title>Draft genome sequence of the formaldehyde-resistant fungus Byssochlamys spectabilis No. 5 (anamorph Paecilomyces variotii No. 5) (NBRC109023).</title>
        <authorList>
            <person name="Oka T."/>
            <person name="Ekino K."/>
            <person name="Fukuda K."/>
            <person name="Nomura Y."/>
        </authorList>
    </citation>
    <scope>NUCLEOTIDE SEQUENCE [LARGE SCALE GENOMIC DNA]</scope>
    <source>
        <strain evidence="5">No. 5 / NBRC 109023</strain>
    </source>
</reference>
<dbReference type="GO" id="GO:0005634">
    <property type="term" value="C:nucleus"/>
    <property type="evidence" value="ECO:0007669"/>
    <property type="project" value="TreeGrafter"/>
</dbReference>
<evidence type="ECO:0000256" key="1">
    <source>
        <dbReference type="SAM" id="MobiDB-lite"/>
    </source>
</evidence>
<name>V5GD76_BYSSN</name>
<evidence type="ECO:0000259" key="2">
    <source>
        <dbReference type="PROSITE" id="PS50090"/>
    </source>
</evidence>
<dbReference type="InterPro" id="IPR050560">
    <property type="entry name" value="MYB_TF"/>
</dbReference>
<evidence type="ECO:0000313" key="4">
    <source>
        <dbReference type="EMBL" id="GAE00032.1"/>
    </source>
</evidence>
<dbReference type="SUPFAM" id="SSF46689">
    <property type="entry name" value="Homeodomain-like"/>
    <property type="match status" value="2"/>
</dbReference>
<evidence type="ECO:0000259" key="3">
    <source>
        <dbReference type="PROSITE" id="PS51294"/>
    </source>
</evidence>
<feature type="domain" description="Myb-like" evidence="2">
    <location>
        <begin position="86"/>
        <end position="137"/>
    </location>
</feature>
<feature type="compositionally biased region" description="Low complexity" evidence="1">
    <location>
        <begin position="171"/>
        <end position="187"/>
    </location>
</feature>
<dbReference type="eggNOG" id="KOG0048">
    <property type="taxonomic scope" value="Eukaryota"/>
</dbReference>
<dbReference type="PANTHER" id="PTHR45614:SF265">
    <property type="entry name" value="MYB-LIKE DOMAIN-CONTAINING PROTEIN-RELATED"/>
    <property type="match status" value="1"/>
</dbReference>
<dbReference type="PROSITE" id="PS50090">
    <property type="entry name" value="MYB_LIKE"/>
    <property type="match status" value="3"/>
</dbReference>
<dbReference type="InterPro" id="IPR001005">
    <property type="entry name" value="SANT/Myb"/>
</dbReference>
<dbReference type="CDD" id="cd11660">
    <property type="entry name" value="SANT_TRF"/>
    <property type="match status" value="1"/>
</dbReference>
<keyword evidence="5" id="KW-1185">Reference proteome</keyword>
<dbReference type="Proteomes" id="UP000018001">
    <property type="component" value="Unassembled WGS sequence"/>
</dbReference>
<dbReference type="InParanoid" id="V5GD76"/>
<dbReference type="OrthoDB" id="2143914at2759"/>
<dbReference type="EMBL" id="BAUL01000348">
    <property type="protein sequence ID" value="GAE00032.1"/>
    <property type="molecule type" value="Genomic_DNA"/>
</dbReference>
<feature type="domain" description="HTH myb-type" evidence="3">
    <location>
        <begin position="38"/>
        <end position="89"/>
    </location>
</feature>
<feature type="domain" description="Myb-like" evidence="2">
    <location>
        <begin position="1"/>
        <end position="34"/>
    </location>
</feature>
<dbReference type="InterPro" id="IPR009057">
    <property type="entry name" value="Homeodomain-like_sf"/>
</dbReference>
<dbReference type="GO" id="GO:0000978">
    <property type="term" value="F:RNA polymerase II cis-regulatory region sequence-specific DNA binding"/>
    <property type="evidence" value="ECO:0007669"/>
    <property type="project" value="TreeGrafter"/>
</dbReference>
<dbReference type="GO" id="GO:0045944">
    <property type="term" value="P:positive regulation of transcription by RNA polymerase II"/>
    <property type="evidence" value="ECO:0007669"/>
    <property type="project" value="TreeGrafter"/>
</dbReference>
<sequence length="395" mass="43927">MTAEMGCPTDWSRVAEKLPLRTNKDCRKRWINHVCGGLKKGPWEADEDVSLCAAVAQHGQKWTLVASQVGSRSADQCAKRWQHNLDPRLDHQRWTPKEDELLLESVGRYGREWRKIQEKHYSTRSANDLKNRFTILSKKSRSRGNSICGPATGPGHHSSSDPIIVGDPNQDSTSPGTDSGTTSFFDSTMLPEENWENVYNNKNLHIDVGEIMQSTTNVQQQEQEQQMRSQKQHAATFFPLSHDSQSMAVDGLEHPPTTSAFSWTTGTTSSSGTGSHPLPNSDFQDFIFSNNLATMSYHPYHIQTGTGDTSEVGKNNNNVEMEGLILGFDPIDPDSDGMKNGHLLSLLAHRANRLGNCSPGGSVSLQAEGCDREVLNYLLDVLLPIRHLIKMEINM</sequence>
<dbReference type="InterPro" id="IPR017930">
    <property type="entry name" value="Myb_dom"/>
</dbReference>
<dbReference type="HOGENOM" id="CLU_035738_1_0_1"/>
<evidence type="ECO:0000313" key="5">
    <source>
        <dbReference type="Proteomes" id="UP000018001"/>
    </source>
</evidence>
<dbReference type="GO" id="GO:0000981">
    <property type="term" value="F:DNA-binding transcription factor activity, RNA polymerase II-specific"/>
    <property type="evidence" value="ECO:0007669"/>
    <property type="project" value="TreeGrafter"/>
</dbReference>
<feature type="region of interest" description="Disordered" evidence="1">
    <location>
        <begin position="253"/>
        <end position="278"/>
    </location>
</feature>
<feature type="domain" description="HTH myb-type" evidence="3">
    <location>
        <begin position="1"/>
        <end position="34"/>
    </location>
</feature>
<dbReference type="AlphaFoldDB" id="V5GD76"/>
<organism evidence="4 5">
    <name type="scientific">Byssochlamys spectabilis (strain No. 5 / NBRC 109023)</name>
    <name type="common">Paecilomyces variotii</name>
    <dbReference type="NCBI Taxonomy" id="1356009"/>
    <lineage>
        <taxon>Eukaryota</taxon>
        <taxon>Fungi</taxon>
        <taxon>Dikarya</taxon>
        <taxon>Ascomycota</taxon>
        <taxon>Pezizomycotina</taxon>
        <taxon>Eurotiomycetes</taxon>
        <taxon>Eurotiomycetidae</taxon>
        <taxon>Eurotiales</taxon>
        <taxon>Thermoascaceae</taxon>
        <taxon>Paecilomyces</taxon>
    </lineage>
</organism>
<dbReference type="CDD" id="cd00167">
    <property type="entry name" value="SANT"/>
    <property type="match status" value="2"/>
</dbReference>
<feature type="region of interest" description="Disordered" evidence="1">
    <location>
        <begin position="140"/>
        <end position="187"/>
    </location>
</feature>